<evidence type="ECO:0000313" key="1">
    <source>
        <dbReference type="EMBL" id="GES38560.1"/>
    </source>
</evidence>
<protein>
    <submittedName>
        <fullName evidence="1">Uncharacterized protein</fullName>
    </submittedName>
</protein>
<accession>A0ABQ0YPQ6</accession>
<sequence>MQVGTAVELGDEPLHRSAVRGTAPASVMLVSNQAVPVCSAG</sequence>
<dbReference type="EMBL" id="BLAH01000095">
    <property type="protein sequence ID" value="GES38560.1"/>
    <property type="molecule type" value="Genomic_DNA"/>
</dbReference>
<evidence type="ECO:0000313" key="2">
    <source>
        <dbReference type="Proteomes" id="UP000325466"/>
    </source>
</evidence>
<comment type="caution">
    <text evidence="1">The sequence shown here is derived from an EMBL/GenBank/DDBJ whole genome shotgun (WGS) entry which is preliminary data.</text>
</comment>
<name>A0ABQ0YPQ6_9NOCA</name>
<organism evidence="1 2">
    <name type="scientific">Rhodococcus aetherivorans</name>
    <dbReference type="NCBI Taxonomy" id="191292"/>
    <lineage>
        <taxon>Bacteria</taxon>
        <taxon>Bacillati</taxon>
        <taxon>Actinomycetota</taxon>
        <taxon>Actinomycetes</taxon>
        <taxon>Mycobacteriales</taxon>
        <taxon>Nocardiaceae</taxon>
        <taxon>Rhodococcus</taxon>
    </lineage>
</organism>
<keyword evidence="2" id="KW-1185">Reference proteome</keyword>
<reference evidence="1 2" key="1">
    <citation type="journal article" date="2018" name="Biodegradation">
        <title>1,4-Dioxane degradation characteristics of Rhodococcus aetherivorans JCM 14343.</title>
        <authorList>
            <person name="Inoue D."/>
            <person name="Tsunoda T."/>
            <person name="Yamamoto N."/>
            <person name="Ike M."/>
            <person name="Sei K."/>
        </authorList>
    </citation>
    <scope>NUCLEOTIDE SEQUENCE [LARGE SCALE GENOMIC DNA]</scope>
    <source>
        <strain evidence="1 2">JCM 14343</strain>
    </source>
</reference>
<dbReference type="Proteomes" id="UP000325466">
    <property type="component" value="Unassembled WGS sequence"/>
</dbReference>
<proteinExistence type="predicted"/>
<gene>
    <name evidence="1" type="ORF">RAJCM14343_3825</name>
</gene>